<evidence type="ECO:0000313" key="2">
    <source>
        <dbReference type="Proteomes" id="UP000471120"/>
    </source>
</evidence>
<sequence length="165" mass="16997">MAGVSSEGGRWPLWWPDRALEIADGIVEAAERAAAGDAEGFEDEITGMAALPHGQPVTALSGIVTELFEAAHPDGIGADDVRAILERTVAGAQWYRGDLVGPLVVVLTGALGSAPEDAPPVPEFERIAAAVLAAATLASRARVPLTVVVRSALAEIARAETVESP</sequence>
<dbReference type="Proteomes" id="UP000471120">
    <property type="component" value="Unassembled WGS sequence"/>
</dbReference>
<accession>A0A6P2CAW0</accession>
<reference evidence="1 2" key="1">
    <citation type="submission" date="2018-07" db="EMBL/GenBank/DDBJ databases">
        <title>Genome sequence of Rhodococcus rhodnii ATCC 35071 from Rhodnius prolixus.</title>
        <authorList>
            <person name="Patel V."/>
            <person name="Vogel K.J."/>
        </authorList>
    </citation>
    <scope>NUCLEOTIDE SEQUENCE [LARGE SCALE GENOMIC DNA]</scope>
    <source>
        <strain evidence="1 2">ATCC 35071</strain>
    </source>
</reference>
<organism evidence="1 2">
    <name type="scientific">Rhodococcus rhodnii</name>
    <dbReference type="NCBI Taxonomy" id="38312"/>
    <lineage>
        <taxon>Bacteria</taxon>
        <taxon>Bacillati</taxon>
        <taxon>Actinomycetota</taxon>
        <taxon>Actinomycetes</taxon>
        <taxon>Mycobacteriales</taxon>
        <taxon>Nocardiaceae</taxon>
        <taxon>Rhodococcus</taxon>
    </lineage>
</organism>
<comment type="caution">
    <text evidence="1">The sequence shown here is derived from an EMBL/GenBank/DDBJ whole genome shotgun (WGS) entry which is preliminary data.</text>
</comment>
<proteinExistence type="predicted"/>
<name>A0A6P2CAW0_9NOCA</name>
<evidence type="ECO:0000313" key="1">
    <source>
        <dbReference type="EMBL" id="TXG89887.1"/>
    </source>
</evidence>
<gene>
    <name evidence="1" type="ORF">DW322_06255</name>
</gene>
<dbReference type="EMBL" id="QRCM01000001">
    <property type="protein sequence ID" value="TXG89887.1"/>
    <property type="molecule type" value="Genomic_DNA"/>
</dbReference>
<dbReference type="AlphaFoldDB" id="A0A6P2CAW0"/>
<protein>
    <submittedName>
        <fullName evidence="1">Uncharacterized protein</fullName>
    </submittedName>
</protein>